<evidence type="ECO:0000256" key="2">
    <source>
        <dbReference type="ARBA" id="ARBA00022598"/>
    </source>
</evidence>
<dbReference type="Gene3D" id="3.40.1190.10">
    <property type="entry name" value="Mur-like, catalytic domain"/>
    <property type="match status" value="1"/>
</dbReference>
<evidence type="ECO:0000256" key="7">
    <source>
        <dbReference type="ARBA" id="ARBA00022984"/>
    </source>
</evidence>
<dbReference type="SUPFAM" id="SSF53244">
    <property type="entry name" value="MurD-like peptide ligases, peptide-binding domain"/>
    <property type="match status" value="1"/>
</dbReference>
<comment type="catalytic activity">
    <reaction evidence="10">
        <text>D-alanyl-D-alanine + UDP-N-acetyl-alpha-D-muramoyl-L-alanyl-gamma-D-glutamyl-meso-2,6-diaminopimelate + ATP = UDP-N-acetyl-alpha-D-muramoyl-L-alanyl-gamma-D-glutamyl-meso-2,6-diaminopimeloyl-D-alanyl-D-alanine + ADP + phosphate + H(+)</text>
        <dbReference type="Rhea" id="RHEA:28374"/>
        <dbReference type="ChEBI" id="CHEBI:15378"/>
        <dbReference type="ChEBI" id="CHEBI:30616"/>
        <dbReference type="ChEBI" id="CHEBI:43474"/>
        <dbReference type="ChEBI" id="CHEBI:57822"/>
        <dbReference type="ChEBI" id="CHEBI:61386"/>
        <dbReference type="ChEBI" id="CHEBI:83905"/>
        <dbReference type="ChEBI" id="CHEBI:456216"/>
        <dbReference type="EC" id="6.3.2.10"/>
    </reaction>
</comment>
<dbReference type="GO" id="GO:0008766">
    <property type="term" value="F:UDP-N-acetylmuramoylalanyl-D-glutamyl-2,6-diaminopimelate-D-alanyl-D-alanine ligase activity"/>
    <property type="evidence" value="ECO:0007669"/>
    <property type="project" value="RHEA"/>
</dbReference>
<keyword evidence="8 10" id="KW-0131">Cell cycle</keyword>
<dbReference type="GO" id="GO:0008360">
    <property type="term" value="P:regulation of cell shape"/>
    <property type="evidence" value="ECO:0007669"/>
    <property type="project" value="UniProtKB-KW"/>
</dbReference>
<dbReference type="EC" id="6.3.2.10" evidence="10"/>
<protein>
    <recommendedName>
        <fullName evidence="10">UDP-N-acetylmuramoyl-tripeptide--D-alanyl-D-alanine ligase</fullName>
        <ecNumber evidence="10">6.3.2.10</ecNumber>
    </recommendedName>
    <alternativeName>
        <fullName evidence="10">D-alanyl-D-alanine-adding enzyme</fullName>
    </alternativeName>
</protein>
<dbReference type="Pfam" id="PF08245">
    <property type="entry name" value="Mur_ligase_M"/>
    <property type="match status" value="1"/>
</dbReference>
<evidence type="ECO:0000256" key="8">
    <source>
        <dbReference type="ARBA" id="ARBA00023306"/>
    </source>
</evidence>
<dbReference type="GO" id="GO:0005524">
    <property type="term" value="F:ATP binding"/>
    <property type="evidence" value="ECO:0007669"/>
    <property type="project" value="UniProtKB-UniRule"/>
</dbReference>
<keyword evidence="5 10" id="KW-0067">ATP-binding</keyword>
<dbReference type="GO" id="GO:0071555">
    <property type="term" value="P:cell wall organization"/>
    <property type="evidence" value="ECO:0007669"/>
    <property type="project" value="UniProtKB-KW"/>
</dbReference>
<dbReference type="PROSITE" id="PS51257">
    <property type="entry name" value="PROKAR_LIPOPROTEIN"/>
    <property type="match status" value="1"/>
</dbReference>
<dbReference type="InterPro" id="IPR036615">
    <property type="entry name" value="Mur_ligase_C_dom_sf"/>
</dbReference>
<dbReference type="eggNOG" id="COG0770">
    <property type="taxonomic scope" value="Bacteria"/>
</dbReference>
<dbReference type="InterPro" id="IPR035911">
    <property type="entry name" value="MurE/MurF_N"/>
</dbReference>
<evidence type="ECO:0000259" key="12">
    <source>
        <dbReference type="Pfam" id="PF08245"/>
    </source>
</evidence>
<dbReference type="GO" id="GO:0005737">
    <property type="term" value="C:cytoplasm"/>
    <property type="evidence" value="ECO:0007669"/>
    <property type="project" value="UniProtKB-SubCell"/>
</dbReference>
<dbReference type="EMBL" id="ACIP02000004">
    <property type="protein sequence ID" value="EEP27756.1"/>
    <property type="molecule type" value="Genomic_DNA"/>
</dbReference>
<feature type="domain" description="Mur ligase central" evidence="12">
    <location>
        <begin position="131"/>
        <end position="268"/>
    </location>
</feature>
<accession>C4GCQ6</accession>
<keyword evidence="4 10" id="KW-0547">Nucleotide-binding</keyword>
<evidence type="ECO:0000256" key="10">
    <source>
        <dbReference type="HAMAP-Rule" id="MF_02019"/>
    </source>
</evidence>
<name>C4GCQ6_9FIRM</name>
<dbReference type="HAMAP" id="MF_02019">
    <property type="entry name" value="MurF"/>
    <property type="match status" value="1"/>
</dbReference>
<keyword evidence="6 10" id="KW-0133">Cell shape</keyword>
<comment type="caution">
    <text evidence="13">The sequence shown here is derived from an EMBL/GenBank/DDBJ whole genome shotgun (WGS) entry which is preliminary data.</text>
</comment>
<dbReference type="GO" id="GO:0047480">
    <property type="term" value="F:UDP-N-acetylmuramoyl-tripeptide-D-alanyl-D-alanine ligase activity"/>
    <property type="evidence" value="ECO:0007669"/>
    <property type="project" value="UniProtKB-UniRule"/>
</dbReference>
<dbReference type="GO" id="GO:0051301">
    <property type="term" value="P:cell division"/>
    <property type="evidence" value="ECO:0007669"/>
    <property type="project" value="UniProtKB-KW"/>
</dbReference>
<evidence type="ECO:0000256" key="5">
    <source>
        <dbReference type="ARBA" id="ARBA00022840"/>
    </source>
</evidence>
<dbReference type="InterPro" id="IPR004101">
    <property type="entry name" value="Mur_ligase_C"/>
</dbReference>
<keyword evidence="14" id="KW-1185">Reference proteome</keyword>
<evidence type="ECO:0000259" key="11">
    <source>
        <dbReference type="Pfam" id="PF02875"/>
    </source>
</evidence>
<organism evidence="13 14">
    <name type="scientific">Shuttleworthella satelles DSM 14600</name>
    <dbReference type="NCBI Taxonomy" id="626523"/>
    <lineage>
        <taxon>Bacteria</taxon>
        <taxon>Bacillati</taxon>
        <taxon>Bacillota</taxon>
        <taxon>Clostridia</taxon>
        <taxon>Lachnospirales</taxon>
        <taxon>Lachnospiraceae</taxon>
        <taxon>Shuttleworthella</taxon>
    </lineage>
</organism>
<dbReference type="UniPathway" id="UPA00219"/>
<gene>
    <name evidence="10 13" type="primary">murF</name>
    <name evidence="13" type="ORF">GCWU000342_01750</name>
</gene>
<evidence type="ECO:0000313" key="14">
    <source>
        <dbReference type="Proteomes" id="UP000003494"/>
    </source>
</evidence>
<dbReference type="InterPro" id="IPR051046">
    <property type="entry name" value="MurCDEF_CellWall_CoF430Synth"/>
</dbReference>
<comment type="pathway">
    <text evidence="10">Cell wall biogenesis; peptidoglycan biosynthesis.</text>
</comment>
<evidence type="ECO:0000256" key="4">
    <source>
        <dbReference type="ARBA" id="ARBA00022741"/>
    </source>
</evidence>
<dbReference type="Gene3D" id="3.40.1390.10">
    <property type="entry name" value="MurE/MurF, N-terminal domain"/>
    <property type="match status" value="1"/>
</dbReference>
<feature type="binding site" evidence="10">
    <location>
        <begin position="131"/>
        <end position="137"/>
    </location>
    <ligand>
        <name>ATP</name>
        <dbReference type="ChEBI" id="CHEBI:30616"/>
    </ligand>
</feature>
<dbReference type="InterPro" id="IPR013221">
    <property type="entry name" value="Mur_ligase_cen"/>
</dbReference>
<dbReference type="HOGENOM" id="CLU_031507_1_1_9"/>
<keyword evidence="9 10" id="KW-0961">Cell wall biogenesis/degradation</keyword>
<evidence type="ECO:0000256" key="1">
    <source>
        <dbReference type="ARBA" id="ARBA00022490"/>
    </source>
</evidence>
<dbReference type="GO" id="GO:0009252">
    <property type="term" value="P:peptidoglycan biosynthetic process"/>
    <property type="evidence" value="ECO:0007669"/>
    <property type="project" value="UniProtKB-UniRule"/>
</dbReference>
<proteinExistence type="inferred from homology"/>
<dbReference type="Proteomes" id="UP000003494">
    <property type="component" value="Unassembled WGS sequence"/>
</dbReference>
<dbReference type="SUPFAM" id="SSF63418">
    <property type="entry name" value="MurE/MurF N-terminal domain"/>
    <property type="match status" value="1"/>
</dbReference>
<evidence type="ECO:0000313" key="13">
    <source>
        <dbReference type="EMBL" id="EEP27756.1"/>
    </source>
</evidence>
<dbReference type="PANTHER" id="PTHR43024">
    <property type="entry name" value="UDP-N-ACETYLMURAMOYL-TRIPEPTIDE--D-ALANYL-D-ALANINE LIGASE"/>
    <property type="match status" value="1"/>
</dbReference>
<keyword evidence="1 10" id="KW-0963">Cytoplasm</keyword>
<feature type="domain" description="Mur ligase C-terminal" evidence="11">
    <location>
        <begin position="390"/>
        <end position="533"/>
    </location>
</feature>
<evidence type="ECO:0000256" key="3">
    <source>
        <dbReference type="ARBA" id="ARBA00022618"/>
    </source>
</evidence>
<dbReference type="RefSeq" id="WP_006906747.1">
    <property type="nucleotide sequence ID" value="NZ_GG665867.1"/>
</dbReference>
<evidence type="ECO:0000256" key="9">
    <source>
        <dbReference type="ARBA" id="ARBA00023316"/>
    </source>
</evidence>
<reference evidence="13" key="1">
    <citation type="submission" date="2009-04" db="EMBL/GenBank/DDBJ databases">
        <authorList>
            <person name="Weinstock G."/>
            <person name="Sodergren E."/>
            <person name="Clifton S."/>
            <person name="Fulton L."/>
            <person name="Fulton B."/>
            <person name="Courtney L."/>
            <person name="Fronick C."/>
            <person name="Harrison M."/>
            <person name="Strong C."/>
            <person name="Farmer C."/>
            <person name="Delahaunty K."/>
            <person name="Markovic C."/>
            <person name="Hall O."/>
            <person name="Minx P."/>
            <person name="Tomlinson C."/>
            <person name="Mitreva M."/>
            <person name="Nelson J."/>
            <person name="Hou S."/>
            <person name="Wollam A."/>
            <person name="Pepin K.H."/>
            <person name="Johnson M."/>
            <person name="Bhonagiri V."/>
            <person name="Nash W.E."/>
            <person name="Warren W."/>
            <person name="Chinwalla A."/>
            <person name="Mardis E.R."/>
            <person name="Wilson R.K."/>
        </authorList>
    </citation>
    <scope>NUCLEOTIDE SEQUENCE [LARGE SCALE GENOMIC DNA]</scope>
    <source>
        <strain evidence="13">DSM 14600</strain>
    </source>
</reference>
<dbReference type="Pfam" id="PF02875">
    <property type="entry name" value="Mur_ligase_C"/>
    <property type="match status" value="1"/>
</dbReference>
<dbReference type="STRING" id="626523.GCWU000342_01750"/>
<dbReference type="PANTHER" id="PTHR43024:SF1">
    <property type="entry name" value="UDP-N-ACETYLMURAMOYL-TRIPEPTIDE--D-ALANYL-D-ALANINE LIGASE"/>
    <property type="match status" value="1"/>
</dbReference>
<dbReference type="Gene3D" id="3.90.190.20">
    <property type="entry name" value="Mur ligase, C-terminal domain"/>
    <property type="match status" value="1"/>
</dbReference>
<dbReference type="InterPro" id="IPR005863">
    <property type="entry name" value="UDP-N-AcMur_synth"/>
</dbReference>
<keyword evidence="2 10" id="KW-0436">Ligase</keyword>
<sequence length="560" mass="60537">MDQRGESKMKNMTLANIAAACGGELIFPAEEPYANGRVKADYERLTIAGVVTDNRQVERDFLFIPFVGEKVDAHRFIPQAFEQGAACSLSEEDLTDPVGPCIRVESSQRALMDIAAYYRRQLKLPLVGIIGSVGKTSTKEMVASVLSRHYSVLKTEGNFNNEIGMPMTVLKIRDHHQVAVVEMGIDNFGQMSALAAVARPNIVVITNIGEAHLEFMKTRDGILASKTEVFDYLADGASVILNGDDDHLNCIRRAGGARIIFYGLGVDSSAAAREKDKDKLARLNGQIAEHLAKAKDRDGLADGCFDMSAAYTDQERLARETYRAENLSALGMEGMSASFITPEGDFEAVIPIPGEHNVYNALAAAAVGQSLGLDLDEIKAGMETASTISGRAHFLHLGGLTLIDDCYNANPSSMRASLAVLARAKGRRIAVLGDMGELGENAPAMHYELGERAAEEGIDMLYAAGALGREIARGASDASLNRREEGAFFAEEGGGAHRREKPMEIYACPDRDALLADLLGRLKEGDTVLVKASHFMGFEEVVKAIQESYGKEDTHGGDRE</sequence>
<comment type="subcellular location">
    <subcellularLocation>
        <location evidence="10">Cytoplasm</location>
    </subcellularLocation>
</comment>
<comment type="function">
    <text evidence="10">Involved in cell wall formation. Catalyzes the final step in the synthesis of UDP-N-acetylmuramoyl-pentapeptide, the precursor of murein.</text>
</comment>
<keyword evidence="7 10" id="KW-0573">Peptidoglycan synthesis</keyword>
<keyword evidence="3 10" id="KW-0132">Cell division</keyword>
<dbReference type="SUPFAM" id="SSF53623">
    <property type="entry name" value="MurD-like peptide ligases, catalytic domain"/>
    <property type="match status" value="1"/>
</dbReference>
<evidence type="ECO:0000256" key="6">
    <source>
        <dbReference type="ARBA" id="ARBA00022960"/>
    </source>
</evidence>
<comment type="similarity">
    <text evidence="10">Belongs to the MurCDEF family. MurF subfamily.</text>
</comment>
<dbReference type="InterPro" id="IPR036565">
    <property type="entry name" value="Mur-like_cat_sf"/>
</dbReference>
<dbReference type="AlphaFoldDB" id="C4GCQ6"/>